<feature type="compositionally biased region" description="Basic and acidic residues" evidence="1">
    <location>
        <begin position="650"/>
        <end position="671"/>
    </location>
</feature>
<feature type="compositionally biased region" description="Low complexity" evidence="1">
    <location>
        <begin position="628"/>
        <end position="638"/>
    </location>
</feature>
<feature type="compositionally biased region" description="Basic and acidic residues" evidence="1">
    <location>
        <begin position="797"/>
        <end position="809"/>
    </location>
</feature>
<feature type="compositionally biased region" description="Polar residues" evidence="1">
    <location>
        <begin position="697"/>
        <end position="711"/>
    </location>
</feature>
<feature type="compositionally biased region" description="Polar residues" evidence="1">
    <location>
        <begin position="785"/>
        <end position="794"/>
    </location>
</feature>
<feature type="compositionally biased region" description="Polar residues" evidence="1">
    <location>
        <begin position="1230"/>
        <end position="1243"/>
    </location>
</feature>
<accession>A0A814S4I0</accession>
<feature type="region of interest" description="Disordered" evidence="1">
    <location>
        <begin position="472"/>
        <end position="583"/>
    </location>
</feature>
<organism evidence="2 3">
    <name type="scientific">Rotaria sordida</name>
    <dbReference type="NCBI Taxonomy" id="392033"/>
    <lineage>
        <taxon>Eukaryota</taxon>
        <taxon>Metazoa</taxon>
        <taxon>Spiralia</taxon>
        <taxon>Gnathifera</taxon>
        <taxon>Rotifera</taxon>
        <taxon>Eurotatoria</taxon>
        <taxon>Bdelloidea</taxon>
        <taxon>Philodinida</taxon>
        <taxon>Philodinidae</taxon>
        <taxon>Rotaria</taxon>
    </lineage>
</organism>
<feature type="compositionally biased region" description="Pro residues" evidence="1">
    <location>
        <begin position="519"/>
        <end position="534"/>
    </location>
</feature>
<proteinExistence type="predicted"/>
<feature type="region of interest" description="Disordered" evidence="1">
    <location>
        <begin position="1917"/>
        <end position="1941"/>
    </location>
</feature>
<feature type="compositionally biased region" description="Basic and acidic residues" evidence="1">
    <location>
        <begin position="1192"/>
        <end position="1202"/>
    </location>
</feature>
<feature type="compositionally biased region" description="Low complexity" evidence="1">
    <location>
        <begin position="23"/>
        <end position="32"/>
    </location>
</feature>
<evidence type="ECO:0000313" key="3">
    <source>
        <dbReference type="Proteomes" id="UP000663870"/>
    </source>
</evidence>
<feature type="compositionally biased region" description="Pro residues" evidence="1">
    <location>
        <begin position="541"/>
        <end position="559"/>
    </location>
</feature>
<feature type="compositionally biased region" description="Polar residues" evidence="1">
    <location>
        <begin position="472"/>
        <end position="489"/>
    </location>
</feature>
<feature type="region of interest" description="Disordered" evidence="1">
    <location>
        <begin position="618"/>
        <end position="773"/>
    </location>
</feature>
<feature type="compositionally biased region" description="Polar residues" evidence="1">
    <location>
        <begin position="226"/>
        <end position="240"/>
    </location>
</feature>
<evidence type="ECO:0000313" key="2">
    <source>
        <dbReference type="EMBL" id="CAF1140301.1"/>
    </source>
</evidence>
<sequence length="2184" mass="249706">MNRQNDNTNNRYYAYLPPTGPPSSRNSSSNSINRNAHYQYYDPRLRARQQTQQNLYEIQYSNRSPNRSPPSLYGSPRNQYSYQLPPFLQDLPSSLSANTIADLGEPISIFDDIKPLEQRRAIVAPHLPSTYVPPNPSQRPSVSDVRLATAHVLRGQLLDDIERTINDIDRDLTSLERRPSVQRYMPPRFSPIIELDTQDENLFRQTTNTNKPVSVPTRKPIPMITSPVNKRIQQTSAHSTTTKERNSGTSSQLWPNKPKRFYEVIPSLTSDSRKTSRQSSVGPQHEQIKITEIQSPQSPPKLIEKNVSSSKLQLRGQYHYAPEVEEIEILPNDPENIDHKSRLDEMQGTSPYETLDTNQFLRELSNPPESRAMIFIPEFSGNSQIGHHEPIEDLTQHDQIDNTNIARPLTVDSFHDLRPTKELTIQDTQLPIQTTPEVQIEPEVKSQNIITPHEIHYETEIDLENQINPIISKPIQQRRPSTKVSTITPIATDDLQEKSSSLQIPTIDPTLVAASSSSPRPPPPTPPPPPPLPAPSSSSSSPPPPPLPAPPASPSPPPADNDASGPVAYFFSDFGNEGEGEEDLVSIDESNFAVPTGADIIADDSANNSLMGQSQASLLHLRSAHVPQQQQQQQQQQQLTSAMSSTTKNNNEHRKIEENKEIESKETDATKKRITTTTSVLPSSSSSPEKILPSSTIDDMQTQFTRKNSTGSDDHHRQSSSKMANTDATNSNIDEQEKRLNNSQIRLRSSSSSKSYHMHSRIQSATSEKHDEQIKNNNEEMHRLLSSSRHTTPLKSIDNEHIQTPDRIDSANQRIKSSSKTLSRNMSRTSTHTKNDEEIIRIDSARKSSLHNLDRENSTISSRTVSRQPSMAPSERSHTSQRRPASLRPSSNNDEVGQLINSHDYVNKTPTNENEPNAFSAESEHFLYNEPQISYDLNQRLPSNYSLSNPSESRRSSAASSTLPVTLGSPDNDDNQPKTSRTTTPKKKNSVASIDMPPDPNIILTTTDDPDPNDPSIINSTIHLQILSSQQPNNDIFITERNEPSPLENIVPIQEFPTRIQSVELPTEENLYKSSSNIHHSPSAEIELVPDNELPPISPENSIRLQSISPSNHEQDELLDQIPSLSKIEYQQESPRESPVVSYPKTLEDLKRSTSPPFLSSNEHQQQEQDENNRLPIVSTPTNETTTTNDYYNREQLKHNDTHSSLSSPRRSILSDTNHTSVEDDDTFEQRLNTPSISPQNERIISPQNERFISPDYDDNIDNNQYDISKQTLISSPIKQIFPNENQQYPSSEKSNSTIHDKYQHRNDEHLYRNDIQLSSASIKFTKSHSARSSSSSQIRPISNEKDLPSMTPSQQHSKLSLRVRQKKSKRKKSIDDQQLLSPQIDTVDIDQMNNDDDILEKKPKQRQCRRVSFSSSIAHYQMEERKLLTNWRERVATLLANKHRLNEKYAHVQSRVNSFANFEYQPKRIKVMPVRKLQPKVIEPINVEESKFVKRKKFKIKKPKPRPVISIEELTDDEQQQPIQSAKDPAPQLFGRLWCLPDGSPTIFHEPLAWNAESKLGGYTYENLDYEPHHNEFKIFNKKPKWHSESKLAELRKEHKRIRHQQHPVPTNVLPIIPDRGEAYVYQQSSLEPGMERKIFDIQTNIQQSELRLQQNFTDNLSHQSYGSAPSEIPIFNEKLVWTRKSKIKDATWQNINYQPKKSEVQIFHKSVHWNSEPKIRTRSPSTIYPLRTSMSNVQIFDEKLNWDAQAKVHCWSEIDLRQLTKKKAIFAQYHDPKWNDIVTPRVDATNYNYSRLSNRVEIFSEQLAWAKDSELKDYVWQNFDYKSHPRTRQSNNRQHLQDTDQESEKLAFDLHLSNMFMFQFRRVNSPANKPKWNAVSKIRSVNTVYNPNATSSTTIRQGWDQELRRRRVHKLPPLKRKRKHDDIPKLTIDASPSTLPSNAQLSIEYNYDLSSATQEHTASNDYATTSSRRSSKALVPINHHRHFAELELLNETPRSQRPVQQEWYDEMNKSRLTHRTDMGRTTTHSFRNSIDSIHQPNTPRELATFRSSTRNSQNSVMSGTLLDSSIRTNRATEFRLSKDMDEHHQHSHTPSQSMPIEIRGFRLEGTQLTVPDDATIRPLSNVSYGASARVKSRRVYPWSNLHPHRTSSRNSSLVPIAELRRQSLDTTITEAQQLIHEE</sequence>
<gene>
    <name evidence="2" type="ORF">JXQ802_LOCUS21182</name>
</gene>
<feature type="region of interest" description="Disordered" evidence="1">
    <location>
        <begin position="1150"/>
        <end position="1243"/>
    </location>
</feature>
<feature type="compositionally biased region" description="Low complexity" evidence="1">
    <location>
        <begin position="946"/>
        <end position="964"/>
    </location>
</feature>
<feature type="compositionally biased region" description="Low complexity" evidence="1">
    <location>
        <begin position="1180"/>
        <end position="1189"/>
    </location>
</feature>
<feature type="region of interest" description="Disordered" evidence="1">
    <location>
        <begin position="1327"/>
        <end position="1380"/>
    </location>
</feature>
<keyword evidence="3" id="KW-1185">Reference proteome</keyword>
<feature type="compositionally biased region" description="Polar residues" evidence="1">
    <location>
        <begin position="858"/>
        <end position="871"/>
    </location>
</feature>
<dbReference type="EMBL" id="CAJNOL010000618">
    <property type="protein sequence ID" value="CAF1140301.1"/>
    <property type="molecule type" value="Genomic_DNA"/>
</dbReference>
<feature type="compositionally biased region" description="Basic and acidic residues" evidence="1">
    <location>
        <begin position="833"/>
        <end position="857"/>
    </location>
</feature>
<feature type="compositionally biased region" description="Polar residues" evidence="1">
    <location>
        <begin position="1"/>
        <end position="11"/>
    </location>
</feature>
<evidence type="ECO:0000256" key="1">
    <source>
        <dbReference type="SAM" id="MobiDB-lite"/>
    </source>
</evidence>
<feature type="region of interest" description="Disordered" evidence="1">
    <location>
        <begin position="785"/>
        <end position="897"/>
    </location>
</feature>
<dbReference type="Proteomes" id="UP000663870">
    <property type="component" value="Unassembled WGS sequence"/>
</dbReference>
<name>A0A814S4I0_9BILA</name>
<feature type="compositionally biased region" description="Basic residues" evidence="1">
    <location>
        <begin position="1360"/>
        <end position="1373"/>
    </location>
</feature>
<feature type="compositionally biased region" description="Low complexity" evidence="1">
    <location>
        <begin position="1204"/>
        <end position="1215"/>
    </location>
</feature>
<feature type="compositionally biased region" description="Low complexity" evidence="1">
    <location>
        <begin position="61"/>
        <end position="71"/>
    </location>
</feature>
<feature type="region of interest" description="Disordered" evidence="1">
    <location>
        <begin position="208"/>
        <end position="303"/>
    </location>
</feature>
<feature type="compositionally biased region" description="Polar residues" evidence="1">
    <location>
        <begin position="810"/>
        <end position="832"/>
    </location>
</feature>
<feature type="compositionally biased region" description="Low complexity" evidence="1">
    <location>
        <begin position="675"/>
        <end position="696"/>
    </location>
</feature>
<feature type="region of interest" description="Disordered" evidence="1">
    <location>
        <begin position="940"/>
        <end position="1002"/>
    </location>
</feature>
<protein>
    <submittedName>
        <fullName evidence="2">Uncharacterized protein</fullName>
    </submittedName>
</protein>
<feature type="region of interest" description="Disordered" evidence="1">
    <location>
        <begin position="58"/>
        <end position="78"/>
    </location>
</feature>
<feature type="compositionally biased region" description="Polar residues" evidence="1">
    <location>
        <begin position="888"/>
        <end position="897"/>
    </location>
</feature>
<feature type="compositionally biased region" description="Polar residues" evidence="1">
    <location>
        <begin position="720"/>
        <end position="733"/>
    </location>
</feature>
<reference evidence="2" key="1">
    <citation type="submission" date="2021-02" db="EMBL/GenBank/DDBJ databases">
        <authorList>
            <person name="Nowell W R."/>
        </authorList>
    </citation>
    <scope>NUCLEOTIDE SEQUENCE</scope>
</reference>
<feature type="region of interest" description="Disordered" evidence="1">
    <location>
        <begin position="1"/>
        <end position="32"/>
    </location>
</feature>
<feature type="compositionally biased region" description="Polar residues" evidence="1">
    <location>
        <begin position="639"/>
        <end position="649"/>
    </location>
</feature>
<comment type="caution">
    <text evidence="2">The sequence shown here is derived from an EMBL/GenBank/DDBJ whole genome shotgun (WGS) entry which is preliminary data.</text>
</comment>